<proteinExistence type="predicted"/>
<evidence type="ECO:0000313" key="3">
    <source>
        <dbReference type="Proteomes" id="UP000784294"/>
    </source>
</evidence>
<sequence>MFRHSANWLCPRVHALRRETTSSVSDQIPALKPSLQPHSKLHRSGSPLSAPSISAVLENGCNANSTARILYDNLVPNCKQALADTRIPIASYVSEASRSVLASHPSRRISLPLSRIPMSFQIAKEHEGTIGSLSREQMSESYIKNSSGITLTAASSWPNRNEARATGPGEISSAELGPTLLAPSELKRIESRPLTGSDQLNRRSFQVQV</sequence>
<name>A0A3S5BXC4_9PLAT</name>
<gene>
    <name evidence="2" type="ORF">PXEA_LOCUS16308</name>
</gene>
<dbReference type="EMBL" id="CAAALY010058775">
    <property type="protein sequence ID" value="VEL22868.1"/>
    <property type="molecule type" value="Genomic_DNA"/>
</dbReference>
<feature type="region of interest" description="Disordered" evidence="1">
    <location>
        <begin position="21"/>
        <end position="47"/>
    </location>
</feature>
<protein>
    <submittedName>
        <fullName evidence="2">Uncharacterized protein</fullName>
    </submittedName>
</protein>
<evidence type="ECO:0000313" key="2">
    <source>
        <dbReference type="EMBL" id="VEL22868.1"/>
    </source>
</evidence>
<evidence type="ECO:0000256" key="1">
    <source>
        <dbReference type="SAM" id="MobiDB-lite"/>
    </source>
</evidence>
<dbReference type="AlphaFoldDB" id="A0A3S5BXC4"/>
<reference evidence="2" key="1">
    <citation type="submission" date="2018-11" db="EMBL/GenBank/DDBJ databases">
        <authorList>
            <consortium name="Pathogen Informatics"/>
        </authorList>
    </citation>
    <scope>NUCLEOTIDE SEQUENCE</scope>
</reference>
<keyword evidence="3" id="KW-1185">Reference proteome</keyword>
<comment type="caution">
    <text evidence="2">The sequence shown here is derived from an EMBL/GenBank/DDBJ whole genome shotgun (WGS) entry which is preliminary data.</text>
</comment>
<dbReference type="Proteomes" id="UP000784294">
    <property type="component" value="Unassembled WGS sequence"/>
</dbReference>
<organism evidence="2 3">
    <name type="scientific">Protopolystoma xenopodis</name>
    <dbReference type="NCBI Taxonomy" id="117903"/>
    <lineage>
        <taxon>Eukaryota</taxon>
        <taxon>Metazoa</taxon>
        <taxon>Spiralia</taxon>
        <taxon>Lophotrochozoa</taxon>
        <taxon>Platyhelminthes</taxon>
        <taxon>Monogenea</taxon>
        <taxon>Polyopisthocotylea</taxon>
        <taxon>Polystomatidea</taxon>
        <taxon>Polystomatidae</taxon>
        <taxon>Protopolystoma</taxon>
    </lineage>
</organism>
<accession>A0A3S5BXC4</accession>